<dbReference type="HOGENOM" id="CLU_026673_11_0_9"/>
<dbReference type="SUPFAM" id="SSF50129">
    <property type="entry name" value="GroES-like"/>
    <property type="match status" value="1"/>
</dbReference>
<accession>C0EG57</accession>
<dbReference type="eggNOG" id="COG1063">
    <property type="taxonomic scope" value="Bacteria"/>
</dbReference>
<dbReference type="Gene3D" id="3.90.180.10">
    <property type="entry name" value="Medium-chain alcohol dehydrogenases, catalytic domain"/>
    <property type="match status" value="1"/>
</dbReference>
<dbReference type="InterPro" id="IPR013154">
    <property type="entry name" value="ADH-like_N"/>
</dbReference>
<dbReference type="Proteomes" id="UP000003340">
    <property type="component" value="Unassembled WGS sequence"/>
</dbReference>
<comment type="caution">
    <text evidence="5">The sequence shown here is derived from an EMBL/GenBank/DDBJ whole genome shotgun (WGS) entry which is preliminary data.</text>
</comment>
<dbReference type="InterPro" id="IPR011032">
    <property type="entry name" value="GroES-like_sf"/>
</dbReference>
<reference evidence="5 6" key="1">
    <citation type="submission" date="2009-01" db="EMBL/GenBank/DDBJ databases">
        <authorList>
            <person name="Fulton L."/>
            <person name="Clifton S."/>
            <person name="Fulton B."/>
            <person name="Xu J."/>
            <person name="Minx P."/>
            <person name="Pepin K.H."/>
            <person name="Johnson M."/>
            <person name="Bhonagiri V."/>
            <person name="Nash W.E."/>
            <person name="Mardis E.R."/>
            <person name="Wilson R.K."/>
        </authorList>
    </citation>
    <scope>NUCLEOTIDE SEQUENCE [LARGE SCALE GENOMIC DNA]</scope>
    <source>
        <strain evidence="5 6">DSM 5476</strain>
    </source>
</reference>
<protein>
    <submittedName>
        <fullName evidence="5">GroES-like protein</fullName>
    </submittedName>
</protein>
<dbReference type="PANTHER" id="PTHR43189">
    <property type="entry name" value="ZINC-TYPE ALCOHOL DEHYDROGENASE-LIKE PROTEIN C1198.01-RELATED"/>
    <property type="match status" value="1"/>
</dbReference>
<evidence type="ECO:0000259" key="4">
    <source>
        <dbReference type="Pfam" id="PF08240"/>
    </source>
</evidence>
<name>C0EG57_9FIRM</name>
<sequence length="342" mass="37023">MSRNMLSALYMGQENVEVRQVPVPKVGAHDVLIQNIYSSICGTDVAVYTKGLGTGHRITAGGEFGHETVSRIVAVGEQVDGMQVGQRVYPYPRFAKNDTNRAGTIGGFSEYILIPNAKLNHSLYSVPNEIDDKTACLIEPFTVGCRAARRSLPQKGETAVVFGCGTIGIAVAIALKWFGIEKVMICDLSDFRLAIAAQMGFAVCNIKSECFIEKTTAYFGVAPALTGETADVDIFVDAAGSETILDLYMQTGKIESRFVSVAVNHAVRQLDLLHLTYAQKSIIGSGGYTPEDVADVLSIMKSGKWNIASVITHEFSIQEIEKAIQTAADTDRALNVIIRFDV</sequence>
<evidence type="ECO:0000256" key="2">
    <source>
        <dbReference type="SAM" id="Phobius"/>
    </source>
</evidence>
<reference evidence="5 6" key="2">
    <citation type="submission" date="2009-02" db="EMBL/GenBank/DDBJ databases">
        <title>Draft genome sequence of Clostridium methylpentosum (DSM 5476).</title>
        <authorList>
            <person name="Sudarsanam P."/>
            <person name="Ley R."/>
            <person name="Guruge J."/>
            <person name="Turnbaugh P.J."/>
            <person name="Mahowald M."/>
            <person name="Liep D."/>
            <person name="Gordon J."/>
        </authorList>
    </citation>
    <scope>NUCLEOTIDE SEQUENCE [LARGE SCALE GENOMIC DNA]</scope>
    <source>
        <strain evidence="5 6">DSM 5476</strain>
    </source>
</reference>
<dbReference type="SUPFAM" id="SSF51735">
    <property type="entry name" value="NAD(P)-binding Rossmann-fold domains"/>
    <property type="match status" value="1"/>
</dbReference>
<keyword evidence="2" id="KW-0472">Membrane</keyword>
<proteinExistence type="predicted"/>
<gene>
    <name evidence="5" type="ORF">CLOSTMETH_02849</name>
</gene>
<keyword evidence="1" id="KW-0560">Oxidoreductase</keyword>
<dbReference type="STRING" id="537013.CLOSTMETH_02849"/>
<dbReference type="Gene3D" id="3.40.50.720">
    <property type="entry name" value="NAD(P)-binding Rossmann-like Domain"/>
    <property type="match status" value="1"/>
</dbReference>
<keyword evidence="6" id="KW-1185">Reference proteome</keyword>
<dbReference type="Pfam" id="PF00107">
    <property type="entry name" value="ADH_zinc_N"/>
    <property type="match status" value="1"/>
</dbReference>
<keyword evidence="2" id="KW-1133">Transmembrane helix</keyword>
<feature type="domain" description="Alcohol dehydrogenase-like N-terminal" evidence="4">
    <location>
        <begin position="27"/>
        <end position="119"/>
    </location>
</feature>
<feature type="transmembrane region" description="Helical" evidence="2">
    <location>
        <begin position="159"/>
        <end position="179"/>
    </location>
</feature>
<dbReference type="Pfam" id="PF08240">
    <property type="entry name" value="ADH_N"/>
    <property type="match status" value="1"/>
</dbReference>
<dbReference type="EMBL" id="ACEC01000095">
    <property type="protein sequence ID" value="EEG29578.1"/>
    <property type="molecule type" value="Genomic_DNA"/>
</dbReference>
<dbReference type="InterPro" id="IPR013149">
    <property type="entry name" value="ADH-like_C"/>
</dbReference>
<organism evidence="5 6">
    <name type="scientific">[Clostridium] methylpentosum DSM 5476</name>
    <dbReference type="NCBI Taxonomy" id="537013"/>
    <lineage>
        <taxon>Bacteria</taxon>
        <taxon>Bacillati</taxon>
        <taxon>Bacillota</taxon>
        <taxon>Clostridia</taxon>
        <taxon>Eubacteriales</taxon>
        <taxon>Oscillospiraceae</taxon>
        <taxon>Oscillospiraceae incertae sedis</taxon>
    </lineage>
</organism>
<evidence type="ECO:0000313" key="6">
    <source>
        <dbReference type="Proteomes" id="UP000003340"/>
    </source>
</evidence>
<evidence type="ECO:0000259" key="3">
    <source>
        <dbReference type="Pfam" id="PF00107"/>
    </source>
</evidence>
<feature type="domain" description="Alcohol dehydrogenase-like C-terminal" evidence="3">
    <location>
        <begin position="167"/>
        <end position="301"/>
    </location>
</feature>
<dbReference type="InterPro" id="IPR036291">
    <property type="entry name" value="NAD(P)-bd_dom_sf"/>
</dbReference>
<dbReference type="AlphaFoldDB" id="C0EG57"/>
<evidence type="ECO:0000256" key="1">
    <source>
        <dbReference type="ARBA" id="ARBA00023002"/>
    </source>
</evidence>
<keyword evidence="2" id="KW-0812">Transmembrane</keyword>
<evidence type="ECO:0000313" key="5">
    <source>
        <dbReference type="EMBL" id="EEG29578.1"/>
    </source>
</evidence>
<dbReference type="PANTHER" id="PTHR43189:SF1">
    <property type="entry name" value="ZINC-TYPE ALCOHOL DEHYDROGENASE-LIKE PROTEIN C1198.01"/>
    <property type="match status" value="1"/>
</dbReference>
<dbReference type="GO" id="GO:0016491">
    <property type="term" value="F:oxidoreductase activity"/>
    <property type="evidence" value="ECO:0007669"/>
    <property type="project" value="UniProtKB-KW"/>
</dbReference>